<reference evidence="3" key="2">
    <citation type="submission" date="2010-07" db="EMBL/GenBank/DDBJ databases">
        <title>Complete genome sequence of Arthrobacter arilaitensis (strain DSM 16368 / CIP 108037 / JCM 13566 / Re117).</title>
        <authorList>
            <person name="Genoscope."/>
        </authorList>
    </citation>
    <scope>NUCLEOTIDE SEQUENCE [LARGE SCALE GENOMIC DNA]</scope>
    <source>
        <strain evidence="3">DSM 16368 / CIP 108037 / IAM 15318 / JCM 13566 / Re117</strain>
    </source>
</reference>
<dbReference type="Proteomes" id="UP000006878">
    <property type="component" value="Chromosome"/>
</dbReference>
<feature type="transmembrane region" description="Helical" evidence="1">
    <location>
        <begin position="12"/>
        <end position="37"/>
    </location>
</feature>
<reference evidence="3" key="1">
    <citation type="journal article" date="2010" name="PLoS ONE">
        <title>The Arthrobacter arilaitensis Re117 genome sequence reveals its genetic adaptation to the surface of cheese.</title>
        <authorList>
            <person name="Monnet C."/>
            <person name="Loux V."/>
            <person name="Gibrat J.F."/>
            <person name="Spinnler E."/>
            <person name="Barbe V."/>
            <person name="Vacherie B."/>
            <person name="Gavory F."/>
            <person name="Gourbeyre E."/>
            <person name="Siguier P."/>
            <person name="Chandler M."/>
            <person name="Elleuch R."/>
            <person name="Irlinger F."/>
            <person name="Vallaeys T."/>
        </authorList>
    </citation>
    <scope>NUCLEOTIDE SEQUENCE</scope>
    <source>
        <strain evidence="3">DSM 16368 / CIP 108037 / IAM 15318 / JCM 13566 / Re117</strain>
    </source>
</reference>
<keyword evidence="3" id="KW-1185">Reference proteome</keyword>
<proteinExistence type="predicted"/>
<name>A0ABM9PY58_GLUAR</name>
<protein>
    <submittedName>
        <fullName evidence="2">Uncharacterized protein</fullName>
    </submittedName>
</protein>
<evidence type="ECO:0000313" key="2">
    <source>
        <dbReference type="EMBL" id="CBT76258.1"/>
    </source>
</evidence>
<evidence type="ECO:0000313" key="3">
    <source>
        <dbReference type="Proteomes" id="UP000006878"/>
    </source>
</evidence>
<organism evidence="2 3">
    <name type="scientific">Glutamicibacter arilaitensis (strain DSM 16368 / CIP 108037 / IAM 15318 / JCM 13566 / NCIMB 14258 / Re117)</name>
    <name type="common">Arthrobacter arilaitensis</name>
    <dbReference type="NCBI Taxonomy" id="861360"/>
    <lineage>
        <taxon>Bacteria</taxon>
        <taxon>Bacillati</taxon>
        <taxon>Actinomycetota</taxon>
        <taxon>Actinomycetes</taxon>
        <taxon>Micrococcales</taxon>
        <taxon>Micrococcaceae</taxon>
        <taxon>Glutamicibacter</taxon>
    </lineage>
</organism>
<accession>A0ABM9PY58</accession>
<evidence type="ECO:0000256" key="1">
    <source>
        <dbReference type="SAM" id="Phobius"/>
    </source>
</evidence>
<dbReference type="EMBL" id="FQ311875">
    <property type="protein sequence ID" value="CBT76258.1"/>
    <property type="molecule type" value="Genomic_DNA"/>
</dbReference>
<keyword evidence="1" id="KW-0812">Transmembrane</keyword>
<sequence length="38" mass="4133">MYKTIQFAVRTVFYSGVFLALVSIPQIIALAAGAPIVY</sequence>
<gene>
    <name evidence="2" type="ordered locus">AARI_20400</name>
</gene>
<keyword evidence="1" id="KW-0472">Membrane</keyword>
<keyword evidence="1" id="KW-1133">Transmembrane helix</keyword>